<evidence type="ECO:0000256" key="5">
    <source>
        <dbReference type="ARBA" id="ARBA00041138"/>
    </source>
</evidence>
<evidence type="ECO:0000256" key="3">
    <source>
        <dbReference type="ARBA" id="ARBA00022598"/>
    </source>
</evidence>
<sequence>MAAALRVAAAGARLSVLASGLRAAVRSLCSQATSVNERIENKRRTALLGGGQRRIDAQHKRGKLTARERISLLLDPGSFVESDMFVEHRCADFGMAADKNKFPGDSVVTGRGRINGRLVYVFSQRNVMASGVIPQISLIMGPCAGGAVYSPALTDFTFMVKDTSYLFITGPDVVKSVTNEDVTQEELGGAKTHTTMSGVAHRAFENDVDALCNLRDFFNYLPLSSQDPAPVRECHDPSDRLVPELDTIVPLESTKAYNMVDIIHSVVDEREFFEIMPNYAKNIVVGFARMNGRTVGIVGNQPKVASGCLDVNSSVKGARFVRFCDAFNIPLITFVDVPGFLPGTAQEYGGIIRHGAKLLYAFAEATVPKVTVITRKAYGGAYDVMSSKHLCGDTNYAWPTAEIAVMGAKGAVEIIFKGHENVEAAQAEYIEKFANPFPAAVRGFVDDIIQPSSTRARICCDLDVLASKKVQRPWRKHANIPL</sequence>
<accession>A0A2J8S293</accession>
<reference evidence="12" key="3">
    <citation type="submission" date="2025-05" db="UniProtKB">
        <authorList>
            <consortium name="Ensembl"/>
        </authorList>
    </citation>
    <scope>IDENTIFICATION</scope>
</reference>
<dbReference type="InterPro" id="IPR011762">
    <property type="entry name" value="COA_CT_N"/>
</dbReference>
<dbReference type="EC" id="6.4.1.3" evidence="2"/>
<dbReference type="PANTHER" id="PTHR43842:SF2">
    <property type="entry name" value="PROPIONYL-COA CARBOXYLASE BETA CHAIN, MITOCHONDRIAL"/>
    <property type="match status" value="1"/>
</dbReference>
<evidence type="ECO:0000256" key="4">
    <source>
        <dbReference type="ARBA" id="ARBA00038567"/>
    </source>
</evidence>
<dbReference type="InterPro" id="IPR034733">
    <property type="entry name" value="AcCoA_carboxyl_beta"/>
</dbReference>
<reference evidence="12 13" key="1">
    <citation type="submission" date="2008-02" db="EMBL/GenBank/DDBJ databases">
        <title>A 6x draft sequence assembly of the Pongo pygmaeus abelii genome.</title>
        <authorList>
            <person name="Wilson R.K."/>
            <person name="Mardis E."/>
        </authorList>
    </citation>
    <scope>NUCLEOTIDE SEQUENCE [LARGE SCALE GENOMIC DNA]</scope>
</reference>
<dbReference type="InterPro" id="IPR051047">
    <property type="entry name" value="AccD/PCCB"/>
</dbReference>
<evidence type="ECO:0000256" key="1">
    <source>
        <dbReference type="ARBA" id="ARBA00005060"/>
    </source>
</evidence>
<evidence type="ECO:0000313" key="11">
    <source>
        <dbReference type="EMBL" id="PNJ14882.1"/>
    </source>
</evidence>
<dbReference type="Ensembl" id="ENSPPYT00000044421.1">
    <property type="protein sequence ID" value="ENSPPYP00000038255.1"/>
    <property type="gene ID" value="ENSPPYG00000014130.3"/>
</dbReference>
<evidence type="ECO:0000256" key="8">
    <source>
        <dbReference type="ARBA" id="ARBA00049495"/>
    </source>
</evidence>
<name>A0A2J8S293_PONAB</name>
<evidence type="ECO:0000313" key="12">
    <source>
        <dbReference type="Ensembl" id="ENSPPYP00000038255.1"/>
    </source>
</evidence>
<dbReference type="SUPFAM" id="SSF52096">
    <property type="entry name" value="ClpP/crotonase"/>
    <property type="match status" value="2"/>
</dbReference>
<evidence type="ECO:0000259" key="9">
    <source>
        <dbReference type="PROSITE" id="PS50980"/>
    </source>
</evidence>
<dbReference type="InterPro" id="IPR011763">
    <property type="entry name" value="COA_CT_C"/>
</dbReference>
<reference evidence="11" key="2">
    <citation type="submission" date="2017-12" db="EMBL/GenBank/DDBJ databases">
        <title>High-resolution comparative analysis of great ape genomes.</title>
        <authorList>
            <person name="Pollen A."/>
            <person name="Hastie A."/>
            <person name="Hormozdiari F."/>
            <person name="Dougherty M."/>
            <person name="Liu R."/>
            <person name="Chaisson M."/>
            <person name="Hoppe E."/>
            <person name="Hill C."/>
            <person name="Pang A."/>
            <person name="Hillier L."/>
            <person name="Baker C."/>
            <person name="Armstrong J."/>
            <person name="Shendure J."/>
            <person name="Paten B."/>
            <person name="Wilson R."/>
            <person name="Chao H."/>
            <person name="Schneider V."/>
            <person name="Ventura M."/>
            <person name="Kronenberg Z."/>
            <person name="Murali S."/>
            <person name="Gordon D."/>
            <person name="Cantsilieris S."/>
            <person name="Munson K."/>
            <person name="Nelson B."/>
            <person name="Raja A."/>
            <person name="Underwood J."/>
            <person name="Diekhans M."/>
            <person name="Fiddes I."/>
            <person name="Haussler D."/>
            <person name="Eichler E."/>
        </authorList>
    </citation>
    <scope>NUCLEOTIDE SEQUENCE [LARGE SCALE GENOMIC DNA]</scope>
    <source>
        <strain evidence="11">Susie</strain>
    </source>
</reference>
<dbReference type="Proteomes" id="UP000001595">
    <property type="component" value="Chromosome 3"/>
</dbReference>
<proteinExistence type="predicted"/>
<keyword evidence="3" id="KW-0436">Ligase</keyword>
<evidence type="ECO:0000256" key="6">
    <source>
        <dbReference type="ARBA" id="ARBA00042797"/>
    </source>
</evidence>
<dbReference type="InterPro" id="IPR029045">
    <property type="entry name" value="ClpP/crotonase-like_dom_sf"/>
</dbReference>
<gene>
    <name evidence="12" type="primary">PCCB</name>
    <name evidence="11" type="ORF">CR201_G0046946</name>
</gene>
<comment type="catalytic activity">
    <reaction evidence="7">
        <text>butanoyl-CoA + hydrogencarbonate + ATP = (2S)-ethylmalonyl-CoA + ADP + phosphate + H(+)</text>
        <dbReference type="Rhea" id="RHEA:59520"/>
        <dbReference type="ChEBI" id="CHEBI:15378"/>
        <dbReference type="ChEBI" id="CHEBI:17544"/>
        <dbReference type="ChEBI" id="CHEBI:30616"/>
        <dbReference type="ChEBI" id="CHEBI:43474"/>
        <dbReference type="ChEBI" id="CHEBI:57371"/>
        <dbReference type="ChEBI" id="CHEBI:60909"/>
        <dbReference type="ChEBI" id="CHEBI:456216"/>
    </reaction>
    <physiologicalReaction direction="left-to-right" evidence="7">
        <dbReference type="Rhea" id="RHEA:59521"/>
    </physiologicalReaction>
</comment>
<comment type="catalytic activity">
    <reaction evidence="8">
        <text>propanoyl-CoA + hydrogencarbonate + ATP = (S)-methylmalonyl-CoA + ADP + phosphate + H(+)</text>
        <dbReference type="Rhea" id="RHEA:23720"/>
        <dbReference type="ChEBI" id="CHEBI:15378"/>
        <dbReference type="ChEBI" id="CHEBI:17544"/>
        <dbReference type="ChEBI" id="CHEBI:30616"/>
        <dbReference type="ChEBI" id="CHEBI:43474"/>
        <dbReference type="ChEBI" id="CHEBI:57327"/>
        <dbReference type="ChEBI" id="CHEBI:57392"/>
        <dbReference type="ChEBI" id="CHEBI:456216"/>
        <dbReference type="EC" id="6.4.1.3"/>
    </reaction>
    <physiologicalReaction direction="left-to-right" evidence="8">
        <dbReference type="Rhea" id="RHEA:23721"/>
    </physiologicalReaction>
</comment>
<evidence type="ECO:0000256" key="7">
    <source>
        <dbReference type="ARBA" id="ARBA00048208"/>
    </source>
</evidence>
<organism evidence="11">
    <name type="scientific">Pongo abelii</name>
    <name type="common">Sumatran orangutan</name>
    <name type="synonym">Pongo pygmaeus abelii</name>
    <dbReference type="NCBI Taxonomy" id="9601"/>
    <lineage>
        <taxon>Eukaryota</taxon>
        <taxon>Metazoa</taxon>
        <taxon>Chordata</taxon>
        <taxon>Craniata</taxon>
        <taxon>Vertebrata</taxon>
        <taxon>Euteleostomi</taxon>
        <taxon>Mammalia</taxon>
        <taxon>Eutheria</taxon>
        <taxon>Euarchontoglires</taxon>
        <taxon>Primates</taxon>
        <taxon>Haplorrhini</taxon>
        <taxon>Catarrhini</taxon>
        <taxon>Hominidae</taxon>
        <taxon>Pongo</taxon>
    </lineage>
</organism>
<dbReference type="Gene3D" id="3.90.226.10">
    <property type="entry name" value="2-enoyl-CoA Hydratase, Chain A, domain 1"/>
    <property type="match status" value="3"/>
</dbReference>
<feature type="domain" description="CoA carboxyltransferase N-terminal" evidence="9">
    <location>
        <begin position="1"/>
        <end position="233"/>
    </location>
</feature>
<dbReference type="PROSITE" id="PS50980">
    <property type="entry name" value="COA_CT_NTER"/>
    <property type="match status" value="1"/>
</dbReference>
<comment type="pathway">
    <text evidence="1">Metabolic intermediate metabolism; propanoyl-CoA degradation; succinyl-CoA from propanoyl-CoA: step 1/3.</text>
</comment>
<dbReference type="GeneTree" id="ENSGT00940000157741"/>
<dbReference type="GO" id="GO:0004658">
    <property type="term" value="F:propionyl-CoA carboxylase activity"/>
    <property type="evidence" value="ECO:0007669"/>
    <property type="project" value="UniProtKB-EC"/>
</dbReference>
<accession>A0A8I5UED9</accession>
<dbReference type="GO" id="GO:0005739">
    <property type="term" value="C:mitochondrion"/>
    <property type="evidence" value="ECO:0007669"/>
    <property type="project" value="TreeGrafter"/>
</dbReference>
<dbReference type="PROSITE" id="PS50989">
    <property type="entry name" value="COA_CT_CTER"/>
    <property type="match status" value="1"/>
</dbReference>
<dbReference type="AlphaFoldDB" id="A0A2J8S293"/>
<dbReference type="Pfam" id="PF01039">
    <property type="entry name" value="Carboxyl_trans"/>
    <property type="match status" value="1"/>
</dbReference>
<comment type="subunit">
    <text evidence="4">The holoenzyme is a dodecamer composed of 6 PCCA/alpha subunits and 6 PCCB/beta subunits.</text>
</comment>
<protein>
    <recommendedName>
        <fullName evidence="5">Propionyl-CoA carboxylase beta chain, mitochondrial</fullName>
        <ecNumber evidence="2">6.4.1.3</ecNumber>
    </recommendedName>
    <alternativeName>
        <fullName evidence="6">Propanoyl-CoA:carbon dioxide ligase subunit beta</fullName>
    </alternativeName>
</protein>
<dbReference type="EMBL" id="NDHI03003624">
    <property type="protein sequence ID" value="PNJ14882.1"/>
    <property type="molecule type" value="Genomic_DNA"/>
</dbReference>
<dbReference type="PANTHER" id="PTHR43842">
    <property type="entry name" value="PROPIONYL-COA CARBOXYLASE BETA CHAIN"/>
    <property type="match status" value="1"/>
</dbReference>
<keyword evidence="13" id="KW-1185">Reference proteome</keyword>
<dbReference type="FunFam" id="3.90.226.10:FF:000017">
    <property type="entry name" value="Propionyl-CoA carboxylase subunit beta 5"/>
    <property type="match status" value="1"/>
</dbReference>
<evidence type="ECO:0000259" key="10">
    <source>
        <dbReference type="PROSITE" id="PS50989"/>
    </source>
</evidence>
<feature type="domain" description="CoA carboxyltransferase C-terminal" evidence="10">
    <location>
        <begin position="237"/>
        <end position="476"/>
    </location>
</feature>
<evidence type="ECO:0000256" key="2">
    <source>
        <dbReference type="ARBA" id="ARBA00013050"/>
    </source>
</evidence>
<evidence type="ECO:0000313" key="13">
    <source>
        <dbReference type="Proteomes" id="UP000001595"/>
    </source>
</evidence>